<evidence type="ECO:0000256" key="8">
    <source>
        <dbReference type="SAM" id="MobiDB-lite"/>
    </source>
</evidence>
<evidence type="ECO:0000313" key="10">
    <source>
        <dbReference type="EMBL" id="KAF3961816.1"/>
    </source>
</evidence>
<name>A0A8J4RDJ1_9ROSI</name>
<comment type="subcellular location">
    <subcellularLocation>
        <location evidence="1">Secreted</location>
        <location evidence="1">Extracellular space</location>
        <location evidence="1">Apoplast</location>
    </subcellularLocation>
</comment>
<organism evidence="10 11">
    <name type="scientific">Castanea mollissima</name>
    <name type="common">Chinese chestnut</name>
    <dbReference type="NCBI Taxonomy" id="60419"/>
    <lineage>
        <taxon>Eukaryota</taxon>
        <taxon>Viridiplantae</taxon>
        <taxon>Streptophyta</taxon>
        <taxon>Embryophyta</taxon>
        <taxon>Tracheophyta</taxon>
        <taxon>Spermatophyta</taxon>
        <taxon>Magnoliopsida</taxon>
        <taxon>eudicotyledons</taxon>
        <taxon>Gunneridae</taxon>
        <taxon>Pentapetalae</taxon>
        <taxon>rosids</taxon>
        <taxon>fabids</taxon>
        <taxon>Fagales</taxon>
        <taxon>Fagaceae</taxon>
        <taxon>Castanea</taxon>
    </lineage>
</organism>
<feature type="compositionally biased region" description="Basic and acidic residues" evidence="8">
    <location>
        <begin position="63"/>
        <end position="75"/>
    </location>
</feature>
<evidence type="ECO:0000313" key="11">
    <source>
        <dbReference type="Proteomes" id="UP000737018"/>
    </source>
</evidence>
<feature type="signal peptide" evidence="9">
    <location>
        <begin position="1"/>
        <end position="27"/>
    </location>
</feature>
<keyword evidence="7" id="KW-0379">Hydroxylation</keyword>
<gene>
    <name evidence="10" type="ORF">CMV_013603</name>
</gene>
<dbReference type="InterPro" id="IPR033250">
    <property type="entry name" value="CEP"/>
</dbReference>
<reference evidence="10" key="1">
    <citation type="submission" date="2020-03" db="EMBL/GenBank/DDBJ databases">
        <title>Castanea mollissima Vanexum genome sequencing.</title>
        <authorList>
            <person name="Staton M."/>
        </authorList>
    </citation>
    <scope>NUCLEOTIDE SEQUENCE</scope>
    <source>
        <tissue evidence="10">Leaf</tissue>
    </source>
</reference>
<dbReference type="PANTHER" id="PTHR33348:SF7">
    <property type="entry name" value="PRECURSOR OF CEP11-RELATED"/>
    <property type="match status" value="1"/>
</dbReference>
<dbReference type="EMBL" id="JRKL02001828">
    <property type="protein sequence ID" value="KAF3961816.1"/>
    <property type="molecule type" value="Genomic_DNA"/>
</dbReference>
<evidence type="ECO:0000256" key="2">
    <source>
        <dbReference type="ARBA" id="ARBA00008963"/>
    </source>
</evidence>
<dbReference type="PANTHER" id="PTHR33348">
    <property type="entry name" value="PRECURSOR OF CEP5"/>
    <property type="match status" value="1"/>
</dbReference>
<proteinExistence type="inferred from homology"/>
<dbReference type="GO" id="GO:0006995">
    <property type="term" value="P:cellular response to nitrogen starvation"/>
    <property type="evidence" value="ECO:0007669"/>
    <property type="project" value="UniProtKB-ARBA"/>
</dbReference>
<feature type="chain" id="PRO_5035301849" evidence="9">
    <location>
        <begin position="28"/>
        <end position="88"/>
    </location>
</feature>
<dbReference type="GO" id="GO:1901371">
    <property type="term" value="P:regulation of leaf morphogenesis"/>
    <property type="evidence" value="ECO:0007669"/>
    <property type="project" value="TreeGrafter"/>
</dbReference>
<keyword evidence="3" id="KW-0052">Apoplast</keyword>
<evidence type="ECO:0000256" key="7">
    <source>
        <dbReference type="ARBA" id="ARBA00023278"/>
    </source>
</evidence>
<dbReference type="GO" id="GO:0048364">
    <property type="term" value="P:root development"/>
    <property type="evidence" value="ECO:0007669"/>
    <property type="project" value="InterPro"/>
</dbReference>
<dbReference type="AlphaFoldDB" id="A0A8J4RDJ1"/>
<dbReference type="OrthoDB" id="1863260at2759"/>
<protein>
    <submittedName>
        <fullName evidence="10">Uncharacterized protein</fullName>
    </submittedName>
</protein>
<evidence type="ECO:0000256" key="3">
    <source>
        <dbReference type="ARBA" id="ARBA00022523"/>
    </source>
</evidence>
<sequence length="88" mass="9518">MATTKLNVVCAFLLVLVLHHGILDVEGRHLKSDQAVCNKCSMHVNTLTAAKVGDLTNQSEQTSKMEHVDDFRPTEPGHSPGVGHSINS</sequence>
<keyword evidence="6 9" id="KW-0732">Signal</keyword>
<keyword evidence="11" id="KW-1185">Reference proteome</keyword>
<evidence type="ECO:0000256" key="6">
    <source>
        <dbReference type="ARBA" id="ARBA00022729"/>
    </source>
</evidence>
<keyword evidence="4" id="KW-0964">Secreted</keyword>
<feature type="region of interest" description="Disordered" evidence="8">
    <location>
        <begin position="56"/>
        <end position="88"/>
    </location>
</feature>
<comment type="caution">
    <text evidence="10">The sequence shown here is derived from an EMBL/GenBank/DDBJ whole genome shotgun (WGS) entry which is preliminary data.</text>
</comment>
<evidence type="ECO:0000256" key="5">
    <source>
        <dbReference type="ARBA" id="ARBA00022702"/>
    </source>
</evidence>
<dbReference type="GO" id="GO:0048046">
    <property type="term" value="C:apoplast"/>
    <property type="evidence" value="ECO:0007669"/>
    <property type="project" value="UniProtKB-SubCell"/>
</dbReference>
<dbReference type="GO" id="GO:0005179">
    <property type="term" value="F:hormone activity"/>
    <property type="evidence" value="ECO:0007669"/>
    <property type="project" value="UniProtKB-KW"/>
</dbReference>
<dbReference type="Proteomes" id="UP000737018">
    <property type="component" value="Unassembled WGS sequence"/>
</dbReference>
<dbReference type="GO" id="GO:1902025">
    <property type="term" value="P:nitrate import"/>
    <property type="evidence" value="ECO:0007669"/>
    <property type="project" value="TreeGrafter"/>
</dbReference>
<accession>A0A8J4RDJ1</accession>
<evidence type="ECO:0000256" key="4">
    <source>
        <dbReference type="ARBA" id="ARBA00022525"/>
    </source>
</evidence>
<evidence type="ECO:0000256" key="1">
    <source>
        <dbReference type="ARBA" id="ARBA00004271"/>
    </source>
</evidence>
<comment type="similarity">
    <text evidence="2">Belongs to the C-terminally encoded plant signaling peptide (CEP) family.</text>
</comment>
<keyword evidence="5" id="KW-0372">Hormone</keyword>
<evidence type="ECO:0000256" key="9">
    <source>
        <dbReference type="SAM" id="SignalP"/>
    </source>
</evidence>
<dbReference type="GO" id="GO:2000280">
    <property type="term" value="P:regulation of root development"/>
    <property type="evidence" value="ECO:0007669"/>
    <property type="project" value="TreeGrafter"/>
</dbReference>